<evidence type="ECO:0000256" key="8">
    <source>
        <dbReference type="SAM" id="MobiDB-lite"/>
    </source>
</evidence>
<dbReference type="PANTHER" id="PTHR12049">
    <property type="entry name" value="PROTEIN ARGININE METHYLTRANSFERASE NDUFAF7, MITOCHONDRIAL"/>
    <property type="match status" value="1"/>
</dbReference>
<comment type="caution">
    <text evidence="9">The sequence shown here is derived from an EMBL/GenBank/DDBJ whole genome shotgun (WGS) entry which is preliminary data.</text>
</comment>
<evidence type="ECO:0000256" key="2">
    <source>
        <dbReference type="ARBA" id="ARBA00005891"/>
    </source>
</evidence>
<feature type="region of interest" description="Disordered" evidence="8">
    <location>
        <begin position="168"/>
        <end position="199"/>
    </location>
</feature>
<gene>
    <name evidence="9" type="ORF">CVT26_001970</name>
</gene>
<keyword evidence="10" id="KW-1185">Reference proteome</keyword>
<dbReference type="InterPro" id="IPR038375">
    <property type="entry name" value="NDUFAF7_sf"/>
</dbReference>
<comment type="subcellular location">
    <subcellularLocation>
        <location evidence="1 7">Mitochondrion</location>
    </subcellularLocation>
</comment>
<keyword evidence="3 7" id="KW-0489">Methyltransferase</keyword>
<evidence type="ECO:0000256" key="5">
    <source>
        <dbReference type="ARBA" id="ARBA00023128"/>
    </source>
</evidence>
<dbReference type="AlphaFoldDB" id="A0A409VC28"/>
<evidence type="ECO:0000256" key="4">
    <source>
        <dbReference type="ARBA" id="ARBA00022679"/>
    </source>
</evidence>
<dbReference type="GO" id="GO:0005739">
    <property type="term" value="C:mitochondrion"/>
    <property type="evidence" value="ECO:0007669"/>
    <property type="project" value="UniProtKB-SubCell"/>
</dbReference>
<keyword evidence="5 7" id="KW-0496">Mitochondrion</keyword>
<comment type="similarity">
    <text evidence="2 7">Belongs to the NDUFAF7 family.</text>
</comment>
<comment type="catalytic activity">
    <reaction evidence="6 7">
        <text>L-arginyl-[protein] + 2 S-adenosyl-L-methionine = N(omega),N(omega)'-dimethyl-L-arginyl-[protein] + 2 S-adenosyl-L-homocysteine + 2 H(+)</text>
        <dbReference type="Rhea" id="RHEA:48108"/>
        <dbReference type="Rhea" id="RHEA-COMP:10532"/>
        <dbReference type="Rhea" id="RHEA-COMP:11992"/>
        <dbReference type="ChEBI" id="CHEBI:15378"/>
        <dbReference type="ChEBI" id="CHEBI:29965"/>
        <dbReference type="ChEBI" id="CHEBI:57856"/>
        <dbReference type="ChEBI" id="CHEBI:59789"/>
        <dbReference type="ChEBI" id="CHEBI:88221"/>
        <dbReference type="EC" id="2.1.1.320"/>
    </reaction>
</comment>
<comment type="function">
    <text evidence="7">Arginine methyltransferase involved in the assembly or stability of mitochondrial NADH:ubiquinone oxidoreductase complex (complex I).</text>
</comment>
<dbReference type="GO" id="GO:0035243">
    <property type="term" value="F:protein-arginine omega-N symmetric methyltransferase activity"/>
    <property type="evidence" value="ECO:0007669"/>
    <property type="project" value="UniProtKB-EC"/>
</dbReference>
<sequence>MQLCLSHPTEGYYMNPANKVFGSGGDFITSPEISQTFGELIALWLLQEYQKAGKGCPLRIIELGPGKGTLMADVLRINAKFEPRKRIDVHLVETSPAMRNLQSKNLEAHKRPEVCIHWHDSIEELQPSSKEYTMLLAHEFFDALPVHVLQRHKDTGFWHEVLIDSNDDTNKPQLDNASEDGVVQPKQADVGSTSKPKTSLRRVLASKPSNVGAVLGLSSPRFAAMPNGSFLEVSPSSFKIARKVGELLAAGDPQKENASLGGCGLIIDYGKDGAYEDSLRAFKQHEQVDVFREPGQCDMTASVDFAFLKEAMEDLVTPHGPISQGSFLVRMGLPMRLRTLLQAAKTEKRMEEIHGAAMRLVDPKGMGGQYQVLGITGEKKGDGAISEVWPFVKEPQRSPL</sequence>
<dbReference type="Gene3D" id="3.40.50.12710">
    <property type="match status" value="1"/>
</dbReference>
<dbReference type="EC" id="2.1.1.320" evidence="7"/>
<dbReference type="PANTHER" id="PTHR12049:SF7">
    <property type="entry name" value="PROTEIN ARGININE METHYLTRANSFERASE NDUFAF7, MITOCHONDRIAL"/>
    <property type="match status" value="1"/>
</dbReference>
<dbReference type="InterPro" id="IPR003788">
    <property type="entry name" value="NDUFAF7"/>
</dbReference>
<dbReference type="GO" id="GO:0032981">
    <property type="term" value="P:mitochondrial respiratory chain complex I assembly"/>
    <property type="evidence" value="ECO:0007669"/>
    <property type="project" value="TreeGrafter"/>
</dbReference>
<evidence type="ECO:0000256" key="6">
    <source>
        <dbReference type="ARBA" id="ARBA00048612"/>
    </source>
</evidence>
<dbReference type="InParanoid" id="A0A409VC28"/>
<evidence type="ECO:0000256" key="7">
    <source>
        <dbReference type="RuleBase" id="RU364114"/>
    </source>
</evidence>
<evidence type="ECO:0000313" key="10">
    <source>
        <dbReference type="Proteomes" id="UP000284706"/>
    </source>
</evidence>
<dbReference type="STRING" id="231916.A0A409VC28"/>
<accession>A0A409VC28</accession>
<dbReference type="SUPFAM" id="SSF53335">
    <property type="entry name" value="S-adenosyl-L-methionine-dependent methyltransferases"/>
    <property type="match status" value="1"/>
</dbReference>
<dbReference type="InterPro" id="IPR029063">
    <property type="entry name" value="SAM-dependent_MTases_sf"/>
</dbReference>
<dbReference type="Pfam" id="PF02636">
    <property type="entry name" value="Methyltransf_28"/>
    <property type="match status" value="1"/>
</dbReference>
<reference evidence="9 10" key="1">
    <citation type="journal article" date="2018" name="Evol. Lett.">
        <title>Horizontal gene cluster transfer increased hallucinogenic mushroom diversity.</title>
        <authorList>
            <person name="Reynolds H.T."/>
            <person name="Vijayakumar V."/>
            <person name="Gluck-Thaler E."/>
            <person name="Korotkin H.B."/>
            <person name="Matheny P.B."/>
            <person name="Slot J.C."/>
        </authorList>
    </citation>
    <scope>NUCLEOTIDE SEQUENCE [LARGE SCALE GENOMIC DNA]</scope>
    <source>
        <strain evidence="9 10">SRW20</strain>
    </source>
</reference>
<proteinExistence type="inferred from homology"/>
<name>A0A409VC28_9AGAR</name>
<keyword evidence="4 7" id="KW-0808">Transferase</keyword>
<organism evidence="9 10">
    <name type="scientific">Gymnopilus dilepis</name>
    <dbReference type="NCBI Taxonomy" id="231916"/>
    <lineage>
        <taxon>Eukaryota</taxon>
        <taxon>Fungi</taxon>
        <taxon>Dikarya</taxon>
        <taxon>Basidiomycota</taxon>
        <taxon>Agaricomycotina</taxon>
        <taxon>Agaricomycetes</taxon>
        <taxon>Agaricomycetidae</taxon>
        <taxon>Agaricales</taxon>
        <taxon>Agaricineae</taxon>
        <taxon>Hymenogastraceae</taxon>
        <taxon>Gymnopilus</taxon>
    </lineage>
</organism>
<protein>
    <recommendedName>
        <fullName evidence="7">Protein arginine methyltransferase NDUFAF7</fullName>
        <ecNumber evidence="7">2.1.1.320</ecNumber>
    </recommendedName>
</protein>
<evidence type="ECO:0000313" key="9">
    <source>
        <dbReference type="EMBL" id="PPQ64572.1"/>
    </source>
</evidence>
<evidence type="ECO:0000256" key="3">
    <source>
        <dbReference type="ARBA" id="ARBA00022603"/>
    </source>
</evidence>
<dbReference type="OrthoDB" id="438553at2759"/>
<dbReference type="Proteomes" id="UP000284706">
    <property type="component" value="Unassembled WGS sequence"/>
</dbReference>
<dbReference type="GO" id="GO:0032259">
    <property type="term" value="P:methylation"/>
    <property type="evidence" value="ECO:0007669"/>
    <property type="project" value="UniProtKB-KW"/>
</dbReference>
<dbReference type="EMBL" id="NHYE01005665">
    <property type="protein sequence ID" value="PPQ64572.1"/>
    <property type="molecule type" value="Genomic_DNA"/>
</dbReference>
<evidence type="ECO:0000256" key="1">
    <source>
        <dbReference type="ARBA" id="ARBA00004173"/>
    </source>
</evidence>